<dbReference type="CDD" id="cd01518">
    <property type="entry name" value="RHOD_YceA"/>
    <property type="match status" value="1"/>
</dbReference>
<dbReference type="Gene3D" id="3.30.70.100">
    <property type="match status" value="1"/>
</dbReference>
<comment type="catalytic activity">
    <reaction evidence="2">
        <text>uridine(34) in tRNA + AH2 + O2 = 5-hydroxyuridine(34) in tRNA + A + H2O</text>
        <dbReference type="Rhea" id="RHEA:64224"/>
        <dbReference type="Rhea" id="RHEA-COMP:11727"/>
        <dbReference type="Rhea" id="RHEA-COMP:13381"/>
        <dbReference type="ChEBI" id="CHEBI:13193"/>
        <dbReference type="ChEBI" id="CHEBI:15377"/>
        <dbReference type="ChEBI" id="CHEBI:15379"/>
        <dbReference type="ChEBI" id="CHEBI:17499"/>
        <dbReference type="ChEBI" id="CHEBI:65315"/>
        <dbReference type="ChEBI" id="CHEBI:136877"/>
    </reaction>
</comment>
<dbReference type="Pfam" id="PF17773">
    <property type="entry name" value="UPF0176_N"/>
    <property type="match status" value="1"/>
</dbReference>
<evidence type="ECO:0000256" key="1">
    <source>
        <dbReference type="ARBA" id="ARBA00022694"/>
    </source>
</evidence>
<name>A0A6N8CWN5_9BACI</name>
<dbReference type="NCBIfam" id="NF001135">
    <property type="entry name" value="PRK00142.1-3"/>
    <property type="match status" value="1"/>
</dbReference>
<dbReference type="Pfam" id="PF12368">
    <property type="entry name" value="Rhodanese_C"/>
    <property type="match status" value="1"/>
</dbReference>
<dbReference type="PROSITE" id="PS50206">
    <property type="entry name" value="RHODANESE_3"/>
    <property type="match status" value="1"/>
</dbReference>
<comment type="similarity">
    <text evidence="2">Belongs to the TrhO family.</text>
</comment>
<organism evidence="4 5">
    <name type="scientific">Terrilactibacillus tamarindi</name>
    <dbReference type="NCBI Taxonomy" id="2599694"/>
    <lineage>
        <taxon>Bacteria</taxon>
        <taxon>Bacillati</taxon>
        <taxon>Bacillota</taxon>
        <taxon>Bacilli</taxon>
        <taxon>Bacillales</taxon>
        <taxon>Bacillaceae</taxon>
        <taxon>Terrilactibacillus</taxon>
    </lineage>
</organism>
<keyword evidence="1 2" id="KW-0819">tRNA processing</keyword>
<dbReference type="RefSeq" id="WP_155220953.1">
    <property type="nucleotide sequence ID" value="NZ_WNHB01000027.1"/>
</dbReference>
<dbReference type="InterPro" id="IPR001763">
    <property type="entry name" value="Rhodanese-like_dom"/>
</dbReference>
<dbReference type="NCBIfam" id="NF001133">
    <property type="entry name" value="PRK00142.1-1"/>
    <property type="match status" value="1"/>
</dbReference>
<dbReference type="AlphaFoldDB" id="A0A6N8CWN5"/>
<reference evidence="4 5" key="1">
    <citation type="submission" date="2019-11" db="EMBL/GenBank/DDBJ databases">
        <title>Terrilactibacillus tamarindus sp. nov. BCM23-1 isolated from bark of Tamarindus indica.</title>
        <authorList>
            <person name="Kingkaew E."/>
            <person name="Tanasupawat S."/>
        </authorList>
    </citation>
    <scope>NUCLEOTIDE SEQUENCE [LARGE SCALE GENOMIC DNA]</scope>
    <source>
        <strain evidence="4 5">BCM23-1</strain>
    </source>
</reference>
<dbReference type="EMBL" id="WNHB01000027">
    <property type="protein sequence ID" value="MTT33116.1"/>
    <property type="molecule type" value="Genomic_DNA"/>
</dbReference>
<evidence type="ECO:0000259" key="3">
    <source>
        <dbReference type="PROSITE" id="PS50206"/>
    </source>
</evidence>
<keyword evidence="2" id="KW-0560">Oxidoreductase</keyword>
<comment type="function">
    <text evidence="2">Catalyzes oxygen-dependent 5-hydroxyuridine (ho5U) modification at position 34 in tRNAs.</text>
</comment>
<dbReference type="InterPro" id="IPR020936">
    <property type="entry name" value="TrhO"/>
</dbReference>
<keyword evidence="4" id="KW-0808">Transferase</keyword>
<dbReference type="SMART" id="SM00450">
    <property type="entry name" value="RHOD"/>
    <property type="match status" value="1"/>
</dbReference>
<comment type="caution">
    <text evidence="4">The sequence shown here is derived from an EMBL/GenBank/DDBJ whole genome shotgun (WGS) entry which is preliminary data.</text>
</comment>
<keyword evidence="5" id="KW-1185">Reference proteome</keyword>
<dbReference type="Gene3D" id="3.40.250.10">
    <property type="entry name" value="Rhodanese-like domain"/>
    <property type="match status" value="1"/>
</dbReference>
<accession>A0A6N8CWN5</accession>
<dbReference type="GO" id="GO:0016740">
    <property type="term" value="F:transferase activity"/>
    <property type="evidence" value="ECO:0007669"/>
    <property type="project" value="UniProtKB-KW"/>
</dbReference>
<dbReference type="GO" id="GO:0016705">
    <property type="term" value="F:oxidoreductase activity, acting on paired donors, with incorporation or reduction of molecular oxygen"/>
    <property type="evidence" value="ECO:0007669"/>
    <property type="project" value="UniProtKB-UniRule"/>
</dbReference>
<gene>
    <name evidence="2" type="primary">trhO</name>
    <name evidence="4" type="ORF">GMB86_13980</name>
</gene>
<protein>
    <recommendedName>
        <fullName evidence="2">tRNA uridine(34) hydroxylase</fullName>
        <ecNumber evidence="2">1.14.-.-</ecNumber>
    </recommendedName>
    <alternativeName>
        <fullName evidence="2">tRNA hydroxylation protein O</fullName>
    </alternativeName>
</protein>
<dbReference type="Pfam" id="PF00581">
    <property type="entry name" value="Rhodanese"/>
    <property type="match status" value="1"/>
</dbReference>
<dbReference type="Proteomes" id="UP000440978">
    <property type="component" value="Unassembled WGS sequence"/>
</dbReference>
<dbReference type="PANTHER" id="PTHR43268:SF3">
    <property type="entry name" value="RHODANESE-LIKE DOMAIN-CONTAINING PROTEIN 7-RELATED"/>
    <property type="match status" value="1"/>
</dbReference>
<dbReference type="InterPro" id="IPR022111">
    <property type="entry name" value="Rhodanese_C"/>
</dbReference>
<dbReference type="GO" id="GO:0006400">
    <property type="term" value="P:tRNA modification"/>
    <property type="evidence" value="ECO:0007669"/>
    <property type="project" value="UniProtKB-UniRule"/>
</dbReference>
<dbReference type="SUPFAM" id="SSF52821">
    <property type="entry name" value="Rhodanese/Cell cycle control phosphatase"/>
    <property type="match status" value="1"/>
</dbReference>
<feature type="domain" description="Rhodanese" evidence="3">
    <location>
        <begin position="127"/>
        <end position="221"/>
    </location>
</feature>
<dbReference type="PANTHER" id="PTHR43268">
    <property type="entry name" value="THIOSULFATE SULFURTRANSFERASE/RHODANESE-LIKE DOMAIN-CONTAINING PROTEIN 2"/>
    <property type="match status" value="1"/>
</dbReference>
<evidence type="ECO:0000313" key="4">
    <source>
        <dbReference type="EMBL" id="MTT33116.1"/>
    </source>
</evidence>
<dbReference type="EC" id="1.14.-.-" evidence="2"/>
<proteinExistence type="inferred from homology"/>
<dbReference type="InterPro" id="IPR036873">
    <property type="entry name" value="Rhodanese-like_dom_sf"/>
</dbReference>
<evidence type="ECO:0000256" key="2">
    <source>
        <dbReference type="HAMAP-Rule" id="MF_00469"/>
    </source>
</evidence>
<dbReference type="InterPro" id="IPR040503">
    <property type="entry name" value="TRHO_N"/>
</dbReference>
<sequence length="309" mass="36059">MTEHKPYRVLLYYKYVPIEDHEAFAKDHLKFCKDLGLKGRILVAHEGINGTVSGTWEQTQEYMDTLKSDPRFKDIVFKIDEADGHAFKKMFVRPRNEIVSLKLNDDLDPNQITGKHLPPKEFLKYLQQDDVVVIDARNDYETQIGHFRNAIIPDVKAFRDLPKWIRENLSDAKDKKVLTYCTGGIRCEKFTGFLIKEGFKDVNQLEGGIVEYGKDPEVQGRLYDGKCYVFDERISVPVNRTDEDVVISHCHHCGKEVDRLVNCANPECNRQYVCCPECEEKYHRSCSDECREHPRNRFELERKQAVQHN</sequence>
<dbReference type="HAMAP" id="MF_00469">
    <property type="entry name" value="TrhO"/>
    <property type="match status" value="1"/>
</dbReference>
<dbReference type="OrthoDB" id="9778326at2"/>
<evidence type="ECO:0000313" key="5">
    <source>
        <dbReference type="Proteomes" id="UP000440978"/>
    </source>
</evidence>